<dbReference type="AlphaFoldDB" id="A0AAW0FH13"/>
<keyword evidence="2" id="KW-1185">Reference proteome</keyword>
<organism evidence="1 2">
    <name type="scientific">Cerrena zonata</name>
    <dbReference type="NCBI Taxonomy" id="2478898"/>
    <lineage>
        <taxon>Eukaryota</taxon>
        <taxon>Fungi</taxon>
        <taxon>Dikarya</taxon>
        <taxon>Basidiomycota</taxon>
        <taxon>Agaricomycotina</taxon>
        <taxon>Agaricomycetes</taxon>
        <taxon>Polyporales</taxon>
        <taxon>Cerrenaceae</taxon>
        <taxon>Cerrena</taxon>
    </lineage>
</organism>
<gene>
    <name evidence="1" type="ORF">QCA50_018459</name>
</gene>
<proteinExistence type="predicted"/>
<dbReference type="Proteomes" id="UP001385951">
    <property type="component" value="Unassembled WGS sequence"/>
</dbReference>
<comment type="caution">
    <text evidence="1">The sequence shown here is derived from an EMBL/GenBank/DDBJ whole genome shotgun (WGS) entry which is preliminary data.</text>
</comment>
<reference evidence="1 2" key="1">
    <citation type="submission" date="2022-09" db="EMBL/GenBank/DDBJ databases">
        <authorList>
            <person name="Palmer J.M."/>
        </authorList>
    </citation>
    <scope>NUCLEOTIDE SEQUENCE [LARGE SCALE GENOMIC DNA]</scope>
    <source>
        <strain evidence="1 2">DSM 7382</strain>
    </source>
</reference>
<protein>
    <submittedName>
        <fullName evidence="1">Uncharacterized protein</fullName>
    </submittedName>
</protein>
<accession>A0AAW0FH13</accession>
<name>A0AAW0FH13_9APHY</name>
<evidence type="ECO:0000313" key="1">
    <source>
        <dbReference type="EMBL" id="KAK7678587.1"/>
    </source>
</evidence>
<evidence type="ECO:0000313" key="2">
    <source>
        <dbReference type="Proteomes" id="UP001385951"/>
    </source>
</evidence>
<sequence>MSKLKHLTLAHIRWKDTEEPSTQALVPYLDCLTVEEKTTHGLILLLQHLTVPLLTKIRIHIVNGSVDGRLAPLHSSIAGRIQDSRVFPPIPSLGIEGNTLSADTGDHFADSDYLSPLASVFVDVSFWPSPHGPGLEDLNILSTRLDLSKLQNLHLASKFPCPFIQYFSCLPLITILRIVPDAIETLPSLLKPTETEDPFPLLSRSVLRPKGDLPEELLNNITTTFQLRALSREPFEICFPPTGTWSDWMPVYRAIKEGVVAFLQSYLSDFSGSRW</sequence>
<dbReference type="EMBL" id="JASBNA010000070">
    <property type="protein sequence ID" value="KAK7678587.1"/>
    <property type="molecule type" value="Genomic_DNA"/>
</dbReference>